<comment type="caution">
    <text evidence="1">The sequence shown here is derived from an EMBL/GenBank/DDBJ whole genome shotgun (WGS) entry which is preliminary data.</text>
</comment>
<keyword evidence="2" id="KW-1185">Reference proteome</keyword>
<reference evidence="1 2" key="1">
    <citation type="journal article" date="2021" name="Front. Genet.">
        <title>Chromosome-Level Genome Assembly Reveals Significant Gene Expansion in the Toll and IMD Signaling Pathways of Dendrolimus kikuchii.</title>
        <authorList>
            <person name="Zhou J."/>
            <person name="Wu P."/>
            <person name="Xiong Z."/>
            <person name="Liu N."/>
            <person name="Zhao N."/>
            <person name="Ji M."/>
            <person name="Qiu Y."/>
            <person name="Yang B."/>
        </authorList>
    </citation>
    <scope>NUCLEOTIDE SEQUENCE [LARGE SCALE GENOMIC DNA]</scope>
    <source>
        <strain evidence="1">Ann1</strain>
    </source>
</reference>
<dbReference type="EMBL" id="CM034404">
    <property type="protein sequence ID" value="KAJ0174307.1"/>
    <property type="molecule type" value="Genomic_DNA"/>
</dbReference>
<evidence type="ECO:0000313" key="1">
    <source>
        <dbReference type="EMBL" id="KAJ0174307.1"/>
    </source>
</evidence>
<organism evidence="1 2">
    <name type="scientific">Dendrolimus kikuchii</name>
    <dbReference type="NCBI Taxonomy" id="765133"/>
    <lineage>
        <taxon>Eukaryota</taxon>
        <taxon>Metazoa</taxon>
        <taxon>Ecdysozoa</taxon>
        <taxon>Arthropoda</taxon>
        <taxon>Hexapoda</taxon>
        <taxon>Insecta</taxon>
        <taxon>Pterygota</taxon>
        <taxon>Neoptera</taxon>
        <taxon>Endopterygota</taxon>
        <taxon>Lepidoptera</taxon>
        <taxon>Glossata</taxon>
        <taxon>Ditrysia</taxon>
        <taxon>Bombycoidea</taxon>
        <taxon>Lasiocampidae</taxon>
        <taxon>Dendrolimus</taxon>
    </lineage>
</organism>
<protein>
    <submittedName>
        <fullName evidence="1">Uncharacterized protein</fullName>
    </submittedName>
</protein>
<accession>A0ACC1CSP9</accession>
<dbReference type="Proteomes" id="UP000824533">
    <property type="component" value="Linkage Group LG18"/>
</dbReference>
<sequence length="546" mass="62908">MKLIILILHFLSFSTAKDITTIKFIKSFIVNDNKPSTLVFSLCWTKSIQVSLVKEMSEMGIKASSSKYLESTENFQEHTVLFLIDLECPNAAEVLVMAASKQLFRLGYRWLVLTNDIDDEEKNISTLYNSPVLADSDLVLAKRSGNQFVVVELYKPGLNFTMQTYMRGYFDNTLIDVRPHRELFKRRRNLLGYGITMANVIQDSNSTKYHLPLEDRQELQYDAVSKVCWVYAKLAFEMLNATPKYIYSYRWGYQVNGNWSGMIYDVHAKKADLGTNCIIFRDRLDMVTFADKVAPLRMRFVFRQPPLSYASNIFYMPFSTNVWLGIGVCAAVCTVTLYLTSKWEVKIEKNPCQLDGSIGDALLLTMSAVTQQGCFIEPRRAPVLYVTTLCTIKKEKIIILLSEINYYFKENLWFLGQFHSASPGGLFAFHSVVEPVYRRIQDTFQENEKCDLSEVDFLNNFDAFTPMRKDSPYLELIRVVYKQIREAGFKHILNERFQATKPRCLTRILSFTSVGLMDTRPVLIMMLYGIMLSVIIGVLEIIVHKM</sequence>
<name>A0ACC1CSP9_9NEOP</name>
<evidence type="ECO:0000313" key="2">
    <source>
        <dbReference type="Proteomes" id="UP000824533"/>
    </source>
</evidence>
<proteinExistence type="predicted"/>
<gene>
    <name evidence="1" type="ORF">K1T71_010453</name>
</gene>